<organism evidence="2 3">
    <name type="scientific">Segatella cerevisiae</name>
    <dbReference type="NCBI Taxonomy" id="2053716"/>
    <lineage>
        <taxon>Bacteria</taxon>
        <taxon>Pseudomonadati</taxon>
        <taxon>Bacteroidota</taxon>
        <taxon>Bacteroidia</taxon>
        <taxon>Bacteroidales</taxon>
        <taxon>Prevotellaceae</taxon>
        <taxon>Segatella</taxon>
    </lineage>
</organism>
<gene>
    <name evidence="2" type="ORF">NG821_03205</name>
</gene>
<dbReference type="RefSeq" id="WP_252760224.1">
    <property type="nucleotide sequence ID" value="NZ_JAMXLY010000007.1"/>
</dbReference>
<protein>
    <submittedName>
        <fullName evidence="2">DUF4062 domain-containing protein</fullName>
    </submittedName>
</protein>
<evidence type="ECO:0000313" key="2">
    <source>
        <dbReference type="EMBL" id="MCO6024861.1"/>
    </source>
</evidence>
<evidence type="ECO:0000259" key="1">
    <source>
        <dbReference type="Pfam" id="PF13271"/>
    </source>
</evidence>
<keyword evidence="3" id="KW-1185">Reference proteome</keyword>
<accession>A0ABT1BUU3</accession>
<sequence length="337" mass="39028">MGKKYQVFVSSTYEDLIPERKQVMKALLQMDCFPVGMEYFNAADESQWEIIKKLIDECDYYVLIVAGMYGTIDEKEHKSYTQEEYEYAYQKGIPTIVFVRKDLENIPNKFVETGEEKKKMLEAFKSVVEKKLCKFWNDPGELVAQVVLSLHSLIKSKPRTGWVRSDELPANAYRKILKLKEDNEKLKEQIVLSENEEPNDIDRLQQGDDKIKLKFDYTKSSLFMDDCTSSGEISLTWNQIISFIAPYLIDECSESGMKNVLNKNIQNLLINQGNYEGDDLSLHDSCFQIVKVQLLALHIIELSNKKHGAEVQCDVCWHLTKYGNRQMIKLNALKKNS</sequence>
<reference evidence="2 3" key="1">
    <citation type="submission" date="2022-06" db="EMBL/GenBank/DDBJ databases">
        <title>A taxonomic note on the genus Prevotella: Description of four novel genera and emended description of the genera Hallella and Xylanibacter.</title>
        <authorList>
            <person name="Hitch T.C.A."/>
        </authorList>
    </citation>
    <scope>NUCLEOTIDE SEQUENCE [LARGE SCALE GENOMIC DNA]</scope>
    <source>
        <strain evidence="2 3">DSM 100619</strain>
    </source>
</reference>
<comment type="caution">
    <text evidence="2">The sequence shown here is derived from an EMBL/GenBank/DDBJ whole genome shotgun (WGS) entry which is preliminary data.</text>
</comment>
<dbReference type="Pfam" id="PF13271">
    <property type="entry name" value="DUF4062"/>
    <property type="match status" value="1"/>
</dbReference>
<name>A0ABT1BUU3_9BACT</name>
<proteinExistence type="predicted"/>
<dbReference type="Proteomes" id="UP001204015">
    <property type="component" value="Unassembled WGS sequence"/>
</dbReference>
<dbReference type="InterPro" id="IPR025139">
    <property type="entry name" value="DUF4062"/>
</dbReference>
<evidence type="ECO:0000313" key="3">
    <source>
        <dbReference type="Proteomes" id="UP001204015"/>
    </source>
</evidence>
<dbReference type="EMBL" id="JAMXLY010000007">
    <property type="protein sequence ID" value="MCO6024861.1"/>
    <property type="molecule type" value="Genomic_DNA"/>
</dbReference>
<feature type="domain" description="DUF4062" evidence="1">
    <location>
        <begin position="6"/>
        <end position="88"/>
    </location>
</feature>